<reference evidence="3 4" key="1">
    <citation type="submission" date="2024-05" db="EMBL/GenBank/DDBJ databases">
        <authorList>
            <person name="Wallberg A."/>
        </authorList>
    </citation>
    <scope>NUCLEOTIDE SEQUENCE [LARGE SCALE GENOMIC DNA]</scope>
</reference>
<comment type="caution">
    <text evidence="3">The sequence shown here is derived from an EMBL/GenBank/DDBJ whole genome shotgun (WGS) entry which is preliminary data.</text>
</comment>
<feature type="domain" description="C-type lectin" evidence="2">
    <location>
        <begin position="44"/>
        <end position="136"/>
    </location>
</feature>
<protein>
    <recommendedName>
        <fullName evidence="2">C-type lectin domain-containing protein</fullName>
    </recommendedName>
</protein>
<dbReference type="Proteomes" id="UP001497623">
    <property type="component" value="Unassembled WGS sequence"/>
</dbReference>
<dbReference type="InterPro" id="IPR016186">
    <property type="entry name" value="C-type_lectin-like/link_sf"/>
</dbReference>
<keyword evidence="1" id="KW-0732">Signal</keyword>
<dbReference type="Pfam" id="PF00059">
    <property type="entry name" value="Lectin_C"/>
    <property type="match status" value="1"/>
</dbReference>
<feature type="chain" id="PRO_5043920825" description="C-type lectin domain-containing protein" evidence="1">
    <location>
        <begin position="23"/>
        <end position="154"/>
    </location>
</feature>
<evidence type="ECO:0000259" key="2">
    <source>
        <dbReference type="Pfam" id="PF00059"/>
    </source>
</evidence>
<keyword evidence="4" id="KW-1185">Reference proteome</keyword>
<dbReference type="EMBL" id="CAXKWB010055693">
    <property type="protein sequence ID" value="CAL4177473.1"/>
    <property type="molecule type" value="Genomic_DNA"/>
</dbReference>
<organism evidence="3 4">
    <name type="scientific">Meganyctiphanes norvegica</name>
    <name type="common">Northern krill</name>
    <name type="synonym">Thysanopoda norvegica</name>
    <dbReference type="NCBI Taxonomy" id="48144"/>
    <lineage>
        <taxon>Eukaryota</taxon>
        <taxon>Metazoa</taxon>
        <taxon>Ecdysozoa</taxon>
        <taxon>Arthropoda</taxon>
        <taxon>Crustacea</taxon>
        <taxon>Multicrustacea</taxon>
        <taxon>Malacostraca</taxon>
        <taxon>Eumalacostraca</taxon>
        <taxon>Eucarida</taxon>
        <taxon>Euphausiacea</taxon>
        <taxon>Euphausiidae</taxon>
        <taxon>Meganyctiphanes</taxon>
    </lineage>
</organism>
<sequence length="154" mass="17782">MIKLIYIVPVVALLILLPVVMGEKDDSEVPDGALLPRRWMAVRYNESLKRCEDADMKPYMPKTREQWDNLAKVLAANNLRDSEIWIPATDRETEETLLWEDGTDVNLDNIKWYKDVKLKYNRWDLDCVAIGSGNQPNAVMLPCWVKCMPMVCVP</sequence>
<evidence type="ECO:0000313" key="3">
    <source>
        <dbReference type="EMBL" id="CAL4177473.1"/>
    </source>
</evidence>
<evidence type="ECO:0000256" key="1">
    <source>
        <dbReference type="SAM" id="SignalP"/>
    </source>
</evidence>
<evidence type="ECO:0000313" key="4">
    <source>
        <dbReference type="Proteomes" id="UP001497623"/>
    </source>
</evidence>
<gene>
    <name evidence="3" type="ORF">MNOR_LOCUS34910</name>
</gene>
<dbReference type="AlphaFoldDB" id="A0AAV2S9R3"/>
<proteinExistence type="predicted"/>
<dbReference type="InterPro" id="IPR001304">
    <property type="entry name" value="C-type_lectin-like"/>
</dbReference>
<feature type="signal peptide" evidence="1">
    <location>
        <begin position="1"/>
        <end position="22"/>
    </location>
</feature>
<dbReference type="InterPro" id="IPR016187">
    <property type="entry name" value="CTDL_fold"/>
</dbReference>
<dbReference type="SUPFAM" id="SSF56436">
    <property type="entry name" value="C-type lectin-like"/>
    <property type="match status" value="1"/>
</dbReference>
<name>A0AAV2S9R3_MEGNR</name>
<accession>A0AAV2S9R3</accession>
<dbReference type="Gene3D" id="3.10.100.10">
    <property type="entry name" value="Mannose-Binding Protein A, subunit A"/>
    <property type="match status" value="1"/>
</dbReference>